<evidence type="ECO:0000256" key="1">
    <source>
        <dbReference type="SAM" id="SignalP"/>
    </source>
</evidence>
<dbReference type="PANTHER" id="PTHR39945:SF1">
    <property type="entry name" value="FI14129P"/>
    <property type="match status" value="1"/>
</dbReference>
<proteinExistence type="predicted"/>
<comment type="caution">
    <text evidence="2">The sequence shown here is derived from an EMBL/GenBank/DDBJ whole genome shotgun (WGS) entry which is preliminary data.</text>
</comment>
<evidence type="ECO:0000313" key="2">
    <source>
        <dbReference type="EMBL" id="KAJ8919663.1"/>
    </source>
</evidence>
<feature type="chain" id="PRO_5043675905" evidence="1">
    <location>
        <begin position="24"/>
        <end position="84"/>
    </location>
</feature>
<dbReference type="PANTHER" id="PTHR39945">
    <property type="entry name" value="FI14129P"/>
    <property type="match status" value="1"/>
</dbReference>
<dbReference type="EMBL" id="JANEYG010000016">
    <property type="protein sequence ID" value="KAJ8919663.1"/>
    <property type="molecule type" value="Genomic_DNA"/>
</dbReference>
<dbReference type="Proteomes" id="UP001159042">
    <property type="component" value="Unassembled WGS sequence"/>
</dbReference>
<sequence length="84" mass="9585">MSLKLLVIVYVVILLLVIRQAMARPGGEWSSSAYGCNNADSKKIEICQRCAKQTKSPIVYPMCCNEEDEVHFWCYRYTTYGKVA</sequence>
<keyword evidence="1" id="KW-0732">Signal</keyword>
<feature type="signal peptide" evidence="1">
    <location>
        <begin position="1"/>
        <end position="23"/>
    </location>
</feature>
<keyword evidence="3" id="KW-1185">Reference proteome</keyword>
<name>A0AAV8VZ83_9CUCU</name>
<protein>
    <submittedName>
        <fullName evidence="2">Uncharacterized protein</fullName>
    </submittedName>
</protein>
<evidence type="ECO:0000313" key="3">
    <source>
        <dbReference type="Proteomes" id="UP001159042"/>
    </source>
</evidence>
<dbReference type="AlphaFoldDB" id="A0AAV8VZ83"/>
<reference evidence="2 3" key="1">
    <citation type="journal article" date="2023" name="Insect Mol. Biol.">
        <title>Genome sequencing provides insights into the evolution of gene families encoding plant cell wall-degrading enzymes in longhorned beetles.</title>
        <authorList>
            <person name="Shin N.R."/>
            <person name="Okamura Y."/>
            <person name="Kirsch R."/>
            <person name="Pauchet Y."/>
        </authorList>
    </citation>
    <scope>NUCLEOTIDE SEQUENCE [LARGE SCALE GENOMIC DNA]</scope>
    <source>
        <strain evidence="2">EAD_L_NR</strain>
    </source>
</reference>
<organism evidence="2 3">
    <name type="scientific">Exocentrus adspersus</name>
    <dbReference type="NCBI Taxonomy" id="1586481"/>
    <lineage>
        <taxon>Eukaryota</taxon>
        <taxon>Metazoa</taxon>
        <taxon>Ecdysozoa</taxon>
        <taxon>Arthropoda</taxon>
        <taxon>Hexapoda</taxon>
        <taxon>Insecta</taxon>
        <taxon>Pterygota</taxon>
        <taxon>Neoptera</taxon>
        <taxon>Endopterygota</taxon>
        <taxon>Coleoptera</taxon>
        <taxon>Polyphaga</taxon>
        <taxon>Cucujiformia</taxon>
        <taxon>Chrysomeloidea</taxon>
        <taxon>Cerambycidae</taxon>
        <taxon>Lamiinae</taxon>
        <taxon>Acanthocinini</taxon>
        <taxon>Exocentrus</taxon>
    </lineage>
</organism>
<gene>
    <name evidence="2" type="ORF">NQ315_006191</name>
</gene>
<accession>A0AAV8VZ83</accession>